<evidence type="ECO:0000256" key="1">
    <source>
        <dbReference type="SAM" id="Phobius"/>
    </source>
</evidence>
<keyword evidence="1" id="KW-0472">Membrane</keyword>
<dbReference type="Pfam" id="PF19700">
    <property type="entry name" value="DUF6198"/>
    <property type="match status" value="1"/>
</dbReference>
<feature type="transmembrane region" description="Helical" evidence="1">
    <location>
        <begin position="111"/>
        <end position="137"/>
    </location>
</feature>
<name>A0A0S2W7C1_9FIRM</name>
<feature type="transmembrane region" description="Helical" evidence="1">
    <location>
        <begin position="12"/>
        <end position="32"/>
    </location>
</feature>
<dbReference type="KEGG" id="ibu:IB211_02865c"/>
<dbReference type="PANTHER" id="PTHR40078">
    <property type="entry name" value="INTEGRAL MEMBRANE PROTEIN-RELATED"/>
    <property type="match status" value="1"/>
</dbReference>
<keyword evidence="1" id="KW-1133">Transmembrane helix</keyword>
<dbReference type="PATRIC" id="fig|1297617.4.peg.2948"/>
<proteinExistence type="predicted"/>
<gene>
    <name evidence="2" type="ORF">IB211_02865c</name>
</gene>
<keyword evidence="1" id="KW-0812">Transmembrane</keyword>
<dbReference type="Proteomes" id="UP000064844">
    <property type="component" value="Chromosome"/>
</dbReference>
<reference evidence="2 3" key="1">
    <citation type="journal article" date="2015" name="Nat. Commun.">
        <title>Production of butyrate from lysine and the Amadori product fructoselysine by a human gut commensal.</title>
        <authorList>
            <person name="Bui T.P."/>
            <person name="Ritari J."/>
            <person name="Boeren S."/>
            <person name="de Waard P."/>
            <person name="Plugge C.M."/>
            <person name="de Vos W.M."/>
        </authorList>
    </citation>
    <scope>NUCLEOTIDE SEQUENCE [LARGE SCALE GENOMIC DNA]</scope>
    <source>
        <strain evidence="2 3">AF211</strain>
    </source>
</reference>
<feature type="transmembrane region" description="Helical" evidence="1">
    <location>
        <begin position="82"/>
        <end position="99"/>
    </location>
</feature>
<evidence type="ECO:0000313" key="2">
    <source>
        <dbReference type="EMBL" id="ALP95256.1"/>
    </source>
</evidence>
<keyword evidence="3" id="KW-1185">Reference proteome</keyword>
<dbReference type="RefSeq" id="WP_058118412.1">
    <property type="nucleotide sequence ID" value="NZ_CP011307.1"/>
</dbReference>
<feature type="transmembrane region" description="Helical" evidence="1">
    <location>
        <begin position="52"/>
        <end position="70"/>
    </location>
</feature>
<dbReference type="EMBL" id="CP011307">
    <property type="protein sequence ID" value="ALP95256.1"/>
    <property type="molecule type" value="Genomic_DNA"/>
</dbReference>
<dbReference type="InterPro" id="IPR038750">
    <property type="entry name" value="YczE/YyaS-like"/>
</dbReference>
<protein>
    <recommendedName>
        <fullName evidence="4">Membrane protein YczE</fullName>
    </recommendedName>
</protein>
<dbReference type="PANTHER" id="PTHR40078:SF1">
    <property type="entry name" value="INTEGRAL MEMBRANE PROTEIN"/>
    <property type="match status" value="1"/>
</dbReference>
<organism evidence="2 3">
    <name type="scientific">Intestinimonas butyriciproducens</name>
    <dbReference type="NCBI Taxonomy" id="1297617"/>
    <lineage>
        <taxon>Bacteria</taxon>
        <taxon>Bacillati</taxon>
        <taxon>Bacillota</taxon>
        <taxon>Clostridia</taxon>
        <taxon>Eubacteriales</taxon>
        <taxon>Intestinimonas</taxon>
    </lineage>
</organism>
<sequence length="224" mass="23961">MTGKDGVRRYSMFFAGVPICAAGIALITRAGLGTSPISSIPFVLSLITPPTMGVYTFVFNMLFLACEALLLRRFTALQALQIPATLVFSACIDLALDLIPTQYGGPYPMSLLYLAAGCLVMALGISLEVMADVIMLPGEAFVRALSRALGREFGNVKVCFDSSLTLAAALIALFAFHKLNGVREGTLVSALAVGQLVRFYTRRLGGLRVLWLGTDGTKRSEIAE</sequence>
<evidence type="ECO:0008006" key="4">
    <source>
        <dbReference type="Google" id="ProtNLM"/>
    </source>
</evidence>
<evidence type="ECO:0000313" key="3">
    <source>
        <dbReference type="Proteomes" id="UP000064844"/>
    </source>
</evidence>
<dbReference type="eggNOG" id="COG2364">
    <property type="taxonomic scope" value="Bacteria"/>
</dbReference>
<reference evidence="3" key="2">
    <citation type="submission" date="2015-04" db="EMBL/GenBank/DDBJ databases">
        <title>A butyrogenic pathway from the amino acid lysine in a human gut commensal.</title>
        <authorList>
            <person name="de Vos W.M."/>
            <person name="Bui N.T.P."/>
            <person name="Plugge C.M."/>
            <person name="Ritari J."/>
        </authorList>
    </citation>
    <scope>NUCLEOTIDE SEQUENCE [LARGE SCALE GENOMIC DNA]</scope>
    <source>
        <strain evidence="3">AF211</strain>
    </source>
</reference>
<dbReference type="AlphaFoldDB" id="A0A0S2W7C1"/>
<accession>A0A0S2W7C1</accession>
<dbReference type="STRING" id="1297617.IB211_02865c"/>